<sequence length="602" mass="68143">MIHSFHIPVLGLAFSIDTPIKVARYGISSVVSVVDDELVERMRKYHSGLNNIPYAPIHKTSPDCRARRITAYLNLLNTIVNDQFTRLKQEPFTEGSDIERYFDLLPERSVLKQGYDLMKEHEGERKEIFQQVLRAQIQKGSIDVNIMAKVDKLNYDAKGDYSGDENTDALAALRGFAESDLESSVVLSAGMNPKLYSYLEKFRDFYPDENGALRKKVTLKVSNYRSALIQAKFLAKKGIWVSEFRIESGLNCGGHAFATDGLLLGPILEEFKSERLAMQLELFAMYQSALQTKGLEINEAPTQRVTAQGGIGTGNEHNFLLQHYQLDAAGWGSPFLLVPEATNVDDDTLKHLAGSKRDDYYLSNASPLGVLFNNFKNSSIEQEKQHRIARNRPGSPCTKKYLCSNTEFTDKPICTASRQYQHLKIAELAALKLNDEDYNRQYESITEKVCLCEGLSASVYIKNDMLTAGERSAVAICPGPNLAYFSNVYSLDEMVSHIYGKINLLQGSDRSDIFINELNLYIDYLKREISAYMENMNDKKHKHLQNFKAQLQQGIQYYQQLIPQMTNYANSYIEKMFSDLALSEQQLCLVNIEAATNQLSLQ</sequence>
<dbReference type="OrthoDB" id="9811599at2"/>
<protein>
    <submittedName>
        <fullName evidence="1">Uncharacterized protein</fullName>
    </submittedName>
</protein>
<name>A0A5B8USP4_9SPHI</name>
<dbReference type="KEGG" id="mgin:FRZ54_05860"/>
<gene>
    <name evidence="1" type="ORF">FRZ54_05860</name>
</gene>
<accession>A0A5B8USP4</accession>
<reference evidence="1 2" key="1">
    <citation type="journal article" date="2017" name="Curr. Microbiol.">
        <title>Mucilaginibacter ginsenosidivorans sp. nov., Isolated from Soil of Ginseng Field.</title>
        <authorList>
            <person name="Kim M.M."/>
            <person name="Siddiqi M.Z."/>
            <person name="Im W.T."/>
        </authorList>
    </citation>
    <scope>NUCLEOTIDE SEQUENCE [LARGE SCALE GENOMIC DNA]</scope>
    <source>
        <strain evidence="1 2">Gsoil 3017</strain>
    </source>
</reference>
<dbReference type="Proteomes" id="UP000321479">
    <property type="component" value="Chromosome"/>
</dbReference>
<organism evidence="1 2">
    <name type="scientific">Mucilaginibacter ginsenosidivorans</name>
    <dbReference type="NCBI Taxonomy" id="398053"/>
    <lineage>
        <taxon>Bacteria</taxon>
        <taxon>Pseudomonadati</taxon>
        <taxon>Bacteroidota</taxon>
        <taxon>Sphingobacteriia</taxon>
        <taxon>Sphingobacteriales</taxon>
        <taxon>Sphingobacteriaceae</taxon>
        <taxon>Mucilaginibacter</taxon>
    </lineage>
</organism>
<dbReference type="RefSeq" id="WP_147030704.1">
    <property type="nucleotide sequence ID" value="NZ_CP042436.1"/>
</dbReference>
<proteinExistence type="predicted"/>
<evidence type="ECO:0000313" key="1">
    <source>
        <dbReference type="EMBL" id="QEC62127.1"/>
    </source>
</evidence>
<dbReference type="EMBL" id="CP042436">
    <property type="protein sequence ID" value="QEC62127.1"/>
    <property type="molecule type" value="Genomic_DNA"/>
</dbReference>
<keyword evidence="2" id="KW-1185">Reference proteome</keyword>
<evidence type="ECO:0000313" key="2">
    <source>
        <dbReference type="Proteomes" id="UP000321479"/>
    </source>
</evidence>
<dbReference type="AlphaFoldDB" id="A0A5B8USP4"/>